<feature type="transmembrane region" description="Helical" evidence="1">
    <location>
        <begin position="38"/>
        <end position="64"/>
    </location>
</feature>
<keyword evidence="1" id="KW-1133">Transmembrane helix</keyword>
<name>A0AAX1PKN1_AERSA</name>
<organism evidence="2 3">
    <name type="scientific">Aeromonas salmonicida</name>
    <dbReference type="NCBI Taxonomy" id="645"/>
    <lineage>
        <taxon>Bacteria</taxon>
        <taxon>Pseudomonadati</taxon>
        <taxon>Pseudomonadota</taxon>
        <taxon>Gammaproteobacteria</taxon>
        <taxon>Aeromonadales</taxon>
        <taxon>Aeromonadaceae</taxon>
        <taxon>Aeromonas</taxon>
    </lineage>
</organism>
<dbReference type="RefSeq" id="WP_181455245.1">
    <property type="nucleotide sequence ID" value="NZ_CAWNWF010000004.1"/>
</dbReference>
<proteinExistence type="predicted"/>
<evidence type="ECO:0000313" key="3">
    <source>
        <dbReference type="Proteomes" id="UP000249422"/>
    </source>
</evidence>
<sequence length="72" mass="7964">MNDAAREAALLFVLTDVFPVNSLLTLYRPCLSQCDSILSAVILAFLIGRLIVMYASACGFPILYCQQFTDDQ</sequence>
<dbReference type="Proteomes" id="UP000249422">
    <property type="component" value="Unassembled WGS sequence"/>
</dbReference>
<keyword evidence="1" id="KW-0472">Membrane</keyword>
<comment type="caution">
    <text evidence="2">The sequence shown here is derived from an EMBL/GenBank/DDBJ whole genome shotgun (WGS) entry which is preliminary data.</text>
</comment>
<evidence type="ECO:0000313" key="2">
    <source>
        <dbReference type="EMBL" id="RAJ06276.1"/>
    </source>
</evidence>
<evidence type="ECO:0000256" key="1">
    <source>
        <dbReference type="SAM" id="Phobius"/>
    </source>
</evidence>
<protein>
    <submittedName>
        <fullName evidence="2">Uncharacterized protein</fullName>
    </submittedName>
</protein>
<reference evidence="2 3" key="1">
    <citation type="submission" date="2018-06" db="EMBL/GenBank/DDBJ databases">
        <title>Freshwater and sediment microbial communities from various areas in North America, analyzing microbe dynamics in response to fracking.</title>
        <authorList>
            <person name="Lamendella R."/>
        </authorList>
    </citation>
    <scope>NUCLEOTIDE SEQUENCE [LARGE SCALE GENOMIC DNA]</scope>
    <source>
        <strain evidence="2 3">17</strain>
    </source>
</reference>
<keyword evidence="1" id="KW-0812">Transmembrane</keyword>
<dbReference type="AlphaFoldDB" id="A0AAX1PKN1"/>
<dbReference type="EMBL" id="QLLM01000004">
    <property type="protein sequence ID" value="RAJ06276.1"/>
    <property type="molecule type" value="Genomic_DNA"/>
</dbReference>
<accession>A0AAX1PKN1</accession>
<gene>
    <name evidence="2" type="ORF">DEU50_10455</name>
</gene>